<protein>
    <submittedName>
        <fullName evidence="1">Uncharacterized protein</fullName>
    </submittedName>
</protein>
<sequence length="156" mass="18012">MIIYTSKSHHKALKDQEVWPSDATFASFPKIFDQLWALHAKVEERVVPLIYFLVIETKQENYLDALKIITKEIQKMVLEEQETRPTPAGRPPKDPAASIRLKNPDLVPLDFEAVQSIEFREVFGSVTQGCYFYSCQACLGKMKTFKDLYKKYTSDT</sequence>
<reference evidence="1" key="1">
    <citation type="submission" date="2022-04" db="EMBL/GenBank/DDBJ databases">
        <title>Genome of the entomopathogenic fungus Entomophthora muscae.</title>
        <authorList>
            <person name="Elya C."/>
            <person name="Lovett B.R."/>
            <person name="Lee E."/>
            <person name="Macias A.M."/>
            <person name="Hajek A.E."/>
            <person name="De Bivort B.L."/>
            <person name="Kasson M.T."/>
            <person name="De Fine Licht H.H."/>
            <person name="Stajich J.E."/>
        </authorList>
    </citation>
    <scope>NUCLEOTIDE SEQUENCE</scope>
    <source>
        <strain evidence="1">Berkeley</strain>
    </source>
</reference>
<comment type="caution">
    <text evidence="1">The sequence shown here is derived from an EMBL/GenBank/DDBJ whole genome shotgun (WGS) entry which is preliminary data.</text>
</comment>
<accession>A0ACC2SDA8</accession>
<organism evidence="1 2">
    <name type="scientific">Entomophthora muscae</name>
    <dbReference type="NCBI Taxonomy" id="34485"/>
    <lineage>
        <taxon>Eukaryota</taxon>
        <taxon>Fungi</taxon>
        <taxon>Fungi incertae sedis</taxon>
        <taxon>Zoopagomycota</taxon>
        <taxon>Entomophthoromycotina</taxon>
        <taxon>Entomophthoromycetes</taxon>
        <taxon>Entomophthorales</taxon>
        <taxon>Entomophthoraceae</taxon>
        <taxon>Entomophthora</taxon>
    </lineage>
</organism>
<name>A0ACC2SDA8_9FUNG</name>
<dbReference type="EMBL" id="QTSX02005255">
    <property type="protein sequence ID" value="KAJ9060111.1"/>
    <property type="molecule type" value="Genomic_DNA"/>
</dbReference>
<dbReference type="Proteomes" id="UP001165960">
    <property type="component" value="Unassembled WGS sequence"/>
</dbReference>
<evidence type="ECO:0000313" key="2">
    <source>
        <dbReference type="Proteomes" id="UP001165960"/>
    </source>
</evidence>
<evidence type="ECO:0000313" key="1">
    <source>
        <dbReference type="EMBL" id="KAJ9060111.1"/>
    </source>
</evidence>
<keyword evidence="2" id="KW-1185">Reference proteome</keyword>
<gene>
    <name evidence="1" type="ORF">DSO57_1034337</name>
</gene>
<proteinExistence type="predicted"/>